<dbReference type="AlphaFoldDB" id="A0A0A1A731"/>
<dbReference type="PANTHER" id="PTHR30461:SF2">
    <property type="entry name" value="SERINE RECOMBINASE PINE-RELATED"/>
    <property type="match status" value="1"/>
</dbReference>
<accession>A0A0A1A731</accession>
<dbReference type="Gene3D" id="3.90.1750.20">
    <property type="entry name" value="Putative Large Serine Recombinase, Chain B, Domain 2"/>
    <property type="match status" value="1"/>
</dbReference>
<dbReference type="EMBL" id="AATJYL010000055">
    <property type="protein sequence ID" value="EFM1447979.1"/>
    <property type="molecule type" value="Genomic_DNA"/>
</dbReference>
<evidence type="ECO:0000313" key="7">
    <source>
        <dbReference type="EMBL" id="PKD89217.1"/>
    </source>
</evidence>
<dbReference type="PROSITE" id="PS51737">
    <property type="entry name" value="RECOMBINASE_DNA_BIND"/>
    <property type="match status" value="1"/>
</dbReference>
<dbReference type="Proteomes" id="UP000519182">
    <property type="component" value="Unassembled WGS sequence"/>
</dbReference>
<dbReference type="Pfam" id="PF13408">
    <property type="entry name" value="Zn_ribbon_recom"/>
    <property type="match status" value="1"/>
</dbReference>
<dbReference type="SUPFAM" id="SSF53041">
    <property type="entry name" value="Resolvase-like"/>
    <property type="match status" value="1"/>
</dbReference>
<evidence type="ECO:0000313" key="11">
    <source>
        <dbReference type="Proteomes" id="UP000254405"/>
    </source>
</evidence>
<dbReference type="CDD" id="cd00338">
    <property type="entry name" value="Ser_Recombinase"/>
    <property type="match status" value="1"/>
</dbReference>
<evidence type="ECO:0000259" key="4">
    <source>
        <dbReference type="PROSITE" id="PS51736"/>
    </source>
</evidence>
<dbReference type="RefSeq" id="WP_000709074.1">
    <property type="nucleotide sequence ID" value="NZ_AP022098.1"/>
</dbReference>
<dbReference type="GO" id="GO:0000150">
    <property type="term" value="F:DNA strand exchange activity"/>
    <property type="evidence" value="ECO:0007669"/>
    <property type="project" value="InterPro"/>
</dbReference>
<reference evidence="9 11" key="2">
    <citation type="submission" date="2018-06" db="EMBL/GenBank/DDBJ databases">
        <authorList>
            <consortium name="Pathogen Informatics"/>
            <person name="Doyle S."/>
        </authorList>
    </citation>
    <scope>NUCLEOTIDE SEQUENCE [LARGE SCALE GENOMIC DNA]</scope>
    <source>
        <strain evidence="9 11">NCTC8985</strain>
    </source>
</reference>
<evidence type="ECO:0000313" key="6">
    <source>
        <dbReference type="EMBL" id="EFM1447979.1"/>
    </source>
</evidence>
<evidence type="ECO:0000313" key="10">
    <source>
        <dbReference type="Proteomes" id="UP000233549"/>
    </source>
</evidence>
<reference evidence="7 10" key="1">
    <citation type="submission" date="2017-12" db="EMBL/GenBank/DDBJ databases">
        <title>Rapid rising of carbapenem-resistant Enterobacteriaceae(CRE) and emergence of colistin resistance genemcr-1 in CRE in the hospital of Henan, China.</title>
        <authorList>
            <person name="Sun Q."/>
            <person name="Zhang R."/>
            <person name="Li Y."/>
            <person name="Shen Y."/>
            <person name="Zhang Y."/>
            <person name="Yang J."/>
            <person name="Shu L."/>
            <person name="Zhou H."/>
            <person name="Wang Y."/>
            <person name="Wang B."/>
            <person name="Shen Z."/>
        </authorList>
    </citation>
    <scope>NUCLEOTIDE SEQUENCE [LARGE SCALE GENOMIC DNA]</scope>
    <source>
        <strain evidence="7 10">3512</strain>
    </source>
</reference>
<dbReference type="InterPro" id="IPR025827">
    <property type="entry name" value="Zn_ribbon_recom_dom"/>
</dbReference>
<evidence type="ECO:0000256" key="3">
    <source>
        <dbReference type="SAM" id="Coils"/>
    </source>
</evidence>
<feature type="domain" description="Resolvase/invertase-type recombinase catalytic" evidence="4">
    <location>
        <begin position="3"/>
        <end position="163"/>
    </location>
</feature>
<dbReference type="Pfam" id="PF07508">
    <property type="entry name" value="Recombinase"/>
    <property type="match status" value="1"/>
</dbReference>
<dbReference type="InterPro" id="IPR011109">
    <property type="entry name" value="DNA_bind_recombinase_dom"/>
</dbReference>
<evidence type="ECO:0000313" key="9">
    <source>
        <dbReference type="EMBL" id="STI77276.1"/>
    </source>
</evidence>
<dbReference type="InterPro" id="IPR036162">
    <property type="entry name" value="Resolvase-like_N_sf"/>
</dbReference>
<keyword evidence="1" id="KW-0238">DNA-binding</keyword>
<evidence type="ECO:0000313" key="13">
    <source>
        <dbReference type="Proteomes" id="UP000519182"/>
    </source>
</evidence>
<proteinExistence type="predicted"/>
<evidence type="ECO:0000256" key="1">
    <source>
        <dbReference type="ARBA" id="ARBA00023125"/>
    </source>
</evidence>
<dbReference type="GO" id="GO:0003677">
    <property type="term" value="F:DNA binding"/>
    <property type="evidence" value="ECO:0007669"/>
    <property type="project" value="UniProtKB-KW"/>
</dbReference>
<dbReference type="InterPro" id="IPR038109">
    <property type="entry name" value="DNA_bind_recomb_sf"/>
</dbReference>
<dbReference type="EMBL" id="RQTU01000006">
    <property type="protein sequence ID" value="RRD76366.1"/>
    <property type="molecule type" value="Genomic_DNA"/>
</dbReference>
<organism evidence="8 12">
    <name type="scientific">Escherichia coli</name>
    <dbReference type="NCBI Taxonomy" id="562"/>
    <lineage>
        <taxon>Bacteria</taxon>
        <taxon>Pseudomonadati</taxon>
        <taxon>Pseudomonadota</taxon>
        <taxon>Gammaproteobacteria</taxon>
        <taxon>Enterobacterales</taxon>
        <taxon>Enterobacteriaceae</taxon>
        <taxon>Escherichia</taxon>
    </lineage>
</organism>
<dbReference type="Proteomes" id="UP000233549">
    <property type="component" value="Unassembled WGS sequence"/>
</dbReference>
<name>A0A0A1A731_ECOLX</name>
<reference evidence="6 13" key="4">
    <citation type="submission" date="2020-04" db="EMBL/GenBank/DDBJ databases">
        <authorList>
            <consortium name="GenomeTrakr network: Whole genome sequencing for foodborne pathogen traceback"/>
        </authorList>
    </citation>
    <scope>NUCLEOTIDE SEQUENCE [LARGE SCALE GENOMIC DNA]</scope>
    <source>
        <strain evidence="6 13">PSU-2464</strain>
    </source>
</reference>
<dbReference type="InterPro" id="IPR050639">
    <property type="entry name" value="SSR_resolvase"/>
</dbReference>
<evidence type="ECO:0000313" key="12">
    <source>
        <dbReference type="Proteomes" id="UP000271008"/>
    </source>
</evidence>
<dbReference type="EMBL" id="UGCO01000001">
    <property type="protein sequence ID" value="STI77276.1"/>
    <property type="molecule type" value="Genomic_DNA"/>
</dbReference>
<feature type="domain" description="Recombinase" evidence="5">
    <location>
        <begin position="175"/>
        <end position="290"/>
    </location>
</feature>
<evidence type="ECO:0000259" key="5">
    <source>
        <dbReference type="PROSITE" id="PS51737"/>
    </source>
</evidence>
<keyword evidence="3" id="KW-0175">Coiled coil</keyword>
<dbReference type="PROSITE" id="PS51736">
    <property type="entry name" value="RECOMBINASES_3"/>
    <property type="match status" value="1"/>
</dbReference>
<dbReference type="EMBL" id="PITP01000012">
    <property type="protein sequence ID" value="PKD89217.1"/>
    <property type="molecule type" value="Genomic_DNA"/>
</dbReference>
<dbReference type="SMART" id="SM00857">
    <property type="entry name" value="Resolvase"/>
    <property type="match status" value="1"/>
</dbReference>
<dbReference type="Gene3D" id="3.40.50.1390">
    <property type="entry name" value="Resolvase, N-terminal catalytic domain"/>
    <property type="match status" value="1"/>
</dbReference>
<keyword evidence="2" id="KW-0233">DNA recombination</keyword>
<evidence type="ECO:0000256" key="2">
    <source>
        <dbReference type="ARBA" id="ARBA00023172"/>
    </source>
</evidence>
<gene>
    <name evidence="9" type="primary">ybcK</name>
    <name evidence="7" type="ORF">CWS33_14170</name>
    <name evidence="8" type="ORF">EIA08_09160</name>
    <name evidence="6" type="ORF">HEP34_004416</name>
    <name evidence="9" type="ORF">NCTC8985_02568</name>
</gene>
<sequence>MKKAIAYMRFSSPGQMSGDSLNRQRRLIAEWLKVNSDYYLDTITYEDLGLSAFKGKHAQSGAFSEFLDAIEHGYILPGTTLLVESLDRLSREKVGEAIERLKLILNHGIDVITLCDNTVYNIDSLNEPYSLIKAILIAQRANEESEIKSSRVKLSWKKKRQDALESGTIMTASCPRWLSLDDKRTAFVPDPDRVKTIELIFKLRMERRSLNAIAKYLNDHAVKNFSGKESAWGPSVIEKLLANKALIGICVPSYRARGKGISEIAGYYPRVISDDLFYAVQEIRLAPFGISNSSKNPMLINLLRTVMKCEACGNTMIVHAVSGSLHGYYVCPMRRLHRCDRPSIKRDLVDYNIINELLFNCSKIQPVENKKDANETLELKIIELQMKINNLIAALSVAPEVTAIAEKIRVLDKELRRASVSLKTLKSKAVSSLGDFHAIDLTSKNGRELCRTLAYKTFEKIIINTDNKTCDIYFMNGIVFKHYPLMKTISAQQAISTLKYMVDGEVYF</sequence>
<reference evidence="8 12" key="3">
    <citation type="submission" date="2018-11" db="EMBL/GenBank/DDBJ databases">
        <title>Enterobacteriaceae from Patient.</title>
        <authorList>
            <person name="Shen C."/>
            <person name="Yang Y."/>
            <person name="Tian G."/>
        </authorList>
    </citation>
    <scope>NUCLEOTIDE SEQUENCE [LARGE SCALE GENOMIC DNA]</scope>
    <source>
        <strain evidence="8 12">GBGD28</strain>
    </source>
</reference>
<dbReference type="PANTHER" id="PTHR30461">
    <property type="entry name" value="DNA-INVERTASE FROM LAMBDOID PROPHAGE"/>
    <property type="match status" value="1"/>
</dbReference>
<dbReference type="InterPro" id="IPR006119">
    <property type="entry name" value="Resolv_N"/>
</dbReference>
<dbReference type="Pfam" id="PF00239">
    <property type="entry name" value="Resolvase"/>
    <property type="match status" value="1"/>
</dbReference>
<feature type="coiled-coil region" evidence="3">
    <location>
        <begin position="367"/>
        <end position="394"/>
    </location>
</feature>
<protein>
    <submittedName>
        <fullName evidence="8">Recombinase family protein</fullName>
    </submittedName>
    <submittedName>
        <fullName evidence="9">Site-specific invertase DLP12 prophage</fullName>
    </submittedName>
</protein>
<dbReference type="Proteomes" id="UP000271008">
    <property type="component" value="Unassembled WGS sequence"/>
</dbReference>
<evidence type="ECO:0000313" key="8">
    <source>
        <dbReference type="EMBL" id="RRD76366.1"/>
    </source>
</evidence>
<dbReference type="Proteomes" id="UP000254405">
    <property type="component" value="Unassembled WGS sequence"/>
</dbReference>